<dbReference type="eggNOG" id="COG0727">
    <property type="taxonomic scope" value="Bacteria"/>
</dbReference>
<keyword evidence="2" id="KW-1185">Reference proteome</keyword>
<dbReference type="Pfam" id="PF03692">
    <property type="entry name" value="CxxCxxCC"/>
    <property type="match status" value="1"/>
</dbReference>
<name>B9Z2I9_9NEIS</name>
<evidence type="ECO:0008006" key="3">
    <source>
        <dbReference type="Google" id="ProtNLM"/>
    </source>
</evidence>
<dbReference type="InterPro" id="IPR005358">
    <property type="entry name" value="Puta_zinc/iron-chelating_dom"/>
</dbReference>
<sequence precursor="true">MSEKSNPCLRCGACCAAFRASFYWAEADDGGGPVPLHLTEKINDFRRCMRGTWSDTPRCVALQGEVGREVGCAIYPQRSSTCREFEAYTEACNRARGKYGLAELPVLVAVA</sequence>
<reference evidence="1 2" key="1">
    <citation type="submission" date="2009-02" db="EMBL/GenBank/DDBJ databases">
        <title>Sequencing of the draft genome and assembly of Lutiella nitroferrum 2002.</title>
        <authorList>
            <consortium name="US DOE Joint Genome Institute (JGI-PGF)"/>
            <person name="Lucas S."/>
            <person name="Copeland A."/>
            <person name="Lapidus A."/>
            <person name="Glavina del Rio T."/>
            <person name="Tice H."/>
            <person name="Bruce D."/>
            <person name="Goodwin L."/>
            <person name="Pitluck S."/>
            <person name="Larimer F."/>
            <person name="Land M.L."/>
            <person name="Hauser L."/>
            <person name="Coates J.D."/>
        </authorList>
    </citation>
    <scope>NUCLEOTIDE SEQUENCE [LARGE SCALE GENOMIC DNA]</scope>
    <source>
        <strain evidence="1 2">2002</strain>
    </source>
</reference>
<evidence type="ECO:0000313" key="1">
    <source>
        <dbReference type="EMBL" id="EEG08792.1"/>
    </source>
</evidence>
<dbReference type="EMBL" id="ACIS01000004">
    <property type="protein sequence ID" value="EEG08792.1"/>
    <property type="molecule type" value="Genomic_DNA"/>
</dbReference>
<gene>
    <name evidence="1" type="ORF">FuraDRAFT_1552</name>
</gene>
<accession>B9Z2I9</accession>
<comment type="caution">
    <text evidence="1">The sequence shown here is derived from an EMBL/GenBank/DDBJ whole genome shotgun (WGS) entry which is preliminary data.</text>
</comment>
<dbReference type="Proteomes" id="UP000003165">
    <property type="component" value="Unassembled WGS sequence"/>
</dbReference>
<dbReference type="AlphaFoldDB" id="B9Z2I9"/>
<organism evidence="1 2">
    <name type="scientific">Pseudogulbenkiania ferrooxidans 2002</name>
    <dbReference type="NCBI Taxonomy" id="279714"/>
    <lineage>
        <taxon>Bacteria</taxon>
        <taxon>Pseudomonadati</taxon>
        <taxon>Pseudomonadota</taxon>
        <taxon>Betaproteobacteria</taxon>
        <taxon>Neisseriales</taxon>
        <taxon>Chromobacteriaceae</taxon>
        <taxon>Pseudogulbenkiania</taxon>
    </lineage>
</organism>
<evidence type="ECO:0000313" key="2">
    <source>
        <dbReference type="Proteomes" id="UP000003165"/>
    </source>
</evidence>
<protein>
    <recommendedName>
        <fullName evidence="3">Ferredoxin</fullName>
    </recommendedName>
</protein>
<proteinExistence type="predicted"/>